<evidence type="ECO:0000256" key="2">
    <source>
        <dbReference type="ARBA" id="ARBA00023125"/>
    </source>
</evidence>
<dbReference type="GO" id="GO:0003677">
    <property type="term" value="F:DNA binding"/>
    <property type="evidence" value="ECO:0007669"/>
    <property type="project" value="UniProtKB-KW"/>
</dbReference>
<evidence type="ECO:0000313" key="5">
    <source>
        <dbReference type="EMBL" id="THD76747.1"/>
    </source>
</evidence>
<dbReference type="InterPro" id="IPR036390">
    <property type="entry name" value="WH_DNA-bd_sf"/>
</dbReference>
<dbReference type="PANTHER" id="PTHR33164:SF64">
    <property type="entry name" value="TRANSCRIPTIONAL REGULATOR SLYA"/>
    <property type="match status" value="1"/>
</dbReference>
<keyword evidence="6" id="KW-1185">Reference proteome</keyword>
<dbReference type="InterPro" id="IPR000835">
    <property type="entry name" value="HTH_MarR-typ"/>
</dbReference>
<evidence type="ECO:0000256" key="1">
    <source>
        <dbReference type="ARBA" id="ARBA00023015"/>
    </source>
</evidence>
<dbReference type="SUPFAM" id="SSF46785">
    <property type="entry name" value="Winged helix' DNA-binding domain"/>
    <property type="match status" value="1"/>
</dbReference>
<feature type="domain" description="HTH marR-type" evidence="4">
    <location>
        <begin position="4"/>
        <end position="140"/>
    </location>
</feature>
<dbReference type="Proteomes" id="UP000306113">
    <property type="component" value="Unassembled WGS sequence"/>
</dbReference>
<sequence length="160" mass="18087">MSDHDKVEKTVGLIFQHVARLRSRLFDQKLSPHGLTSAQVFALNYLIREDGLTQVELARYLGIGTVAVSGLIDRLEAAQWVVRKPDPRDRRSNRIWLLPAAEEKKQVLREAARAVNAATLSGFSPEEVDQLLSLMHRARRNLIDTMKDDPELVLPPSARK</sequence>
<accession>A0A4S3ME30</accession>
<name>A0A4S3ME30_9RHOB</name>
<dbReference type="PRINTS" id="PR00598">
    <property type="entry name" value="HTHMARR"/>
</dbReference>
<dbReference type="PROSITE" id="PS50995">
    <property type="entry name" value="HTH_MARR_2"/>
    <property type="match status" value="1"/>
</dbReference>
<dbReference type="AlphaFoldDB" id="A0A4S3ME30"/>
<protein>
    <submittedName>
        <fullName evidence="5">MarR family transcriptional regulator</fullName>
    </submittedName>
</protein>
<keyword evidence="1" id="KW-0805">Transcription regulation</keyword>
<comment type="caution">
    <text evidence="5">The sequence shown here is derived from an EMBL/GenBank/DDBJ whole genome shotgun (WGS) entry which is preliminary data.</text>
</comment>
<organism evidence="5 6">
    <name type="scientific">Thalassobius vesicularis</name>
    <dbReference type="NCBI Taxonomy" id="1294297"/>
    <lineage>
        <taxon>Bacteria</taxon>
        <taxon>Pseudomonadati</taxon>
        <taxon>Pseudomonadota</taxon>
        <taxon>Alphaproteobacteria</taxon>
        <taxon>Rhodobacterales</taxon>
        <taxon>Roseobacteraceae</taxon>
        <taxon>Thalassovita</taxon>
    </lineage>
</organism>
<reference evidence="5 6" key="1">
    <citation type="submission" date="2019-04" db="EMBL/GenBank/DDBJ databases">
        <title>Draft genome sequence of Youngimonas vesicularis.</title>
        <authorList>
            <person name="Hameed A."/>
        </authorList>
    </citation>
    <scope>NUCLEOTIDE SEQUENCE [LARGE SCALE GENOMIC DNA]</scope>
    <source>
        <strain evidence="5 6">CC-AMW-E</strain>
    </source>
</reference>
<keyword evidence="2" id="KW-0238">DNA-binding</keyword>
<gene>
    <name evidence="5" type="ORF">E7681_02585</name>
</gene>
<dbReference type="RefSeq" id="WP_136337691.1">
    <property type="nucleotide sequence ID" value="NZ_SSMD01000001.1"/>
</dbReference>
<evidence type="ECO:0000259" key="4">
    <source>
        <dbReference type="PROSITE" id="PS50995"/>
    </source>
</evidence>
<dbReference type="InterPro" id="IPR036388">
    <property type="entry name" value="WH-like_DNA-bd_sf"/>
</dbReference>
<dbReference type="EMBL" id="SSMD01000001">
    <property type="protein sequence ID" value="THD76747.1"/>
    <property type="molecule type" value="Genomic_DNA"/>
</dbReference>
<dbReference type="Pfam" id="PF12802">
    <property type="entry name" value="MarR_2"/>
    <property type="match status" value="1"/>
</dbReference>
<dbReference type="OrthoDB" id="582199at2"/>
<evidence type="ECO:0000256" key="3">
    <source>
        <dbReference type="ARBA" id="ARBA00023163"/>
    </source>
</evidence>
<dbReference type="GO" id="GO:0006950">
    <property type="term" value="P:response to stress"/>
    <property type="evidence" value="ECO:0007669"/>
    <property type="project" value="TreeGrafter"/>
</dbReference>
<keyword evidence="3" id="KW-0804">Transcription</keyword>
<dbReference type="PANTHER" id="PTHR33164">
    <property type="entry name" value="TRANSCRIPTIONAL REGULATOR, MARR FAMILY"/>
    <property type="match status" value="1"/>
</dbReference>
<dbReference type="Gene3D" id="1.10.10.10">
    <property type="entry name" value="Winged helix-like DNA-binding domain superfamily/Winged helix DNA-binding domain"/>
    <property type="match status" value="1"/>
</dbReference>
<dbReference type="SMART" id="SM00347">
    <property type="entry name" value="HTH_MARR"/>
    <property type="match status" value="1"/>
</dbReference>
<dbReference type="GO" id="GO:0003700">
    <property type="term" value="F:DNA-binding transcription factor activity"/>
    <property type="evidence" value="ECO:0007669"/>
    <property type="project" value="InterPro"/>
</dbReference>
<evidence type="ECO:0000313" key="6">
    <source>
        <dbReference type="Proteomes" id="UP000306113"/>
    </source>
</evidence>
<dbReference type="InterPro" id="IPR039422">
    <property type="entry name" value="MarR/SlyA-like"/>
</dbReference>
<proteinExistence type="predicted"/>